<dbReference type="SUPFAM" id="SSF103481">
    <property type="entry name" value="Multidrug resistance efflux transporter EmrE"/>
    <property type="match status" value="2"/>
</dbReference>
<feature type="transmembrane region" description="Helical" evidence="2">
    <location>
        <begin position="250"/>
        <end position="268"/>
    </location>
</feature>
<dbReference type="InterPro" id="IPR037185">
    <property type="entry name" value="EmrE-like"/>
</dbReference>
<feature type="transmembrane region" description="Helical" evidence="2">
    <location>
        <begin position="12"/>
        <end position="33"/>
    </location>
</feature>
<evidence type="ECO:0000256" key="2">
    <source>
        <dbReference type="SAM" id="Phobius"/>
    </source>
</evidence>
<keyword evidence="2" id="KW-1133">Transmembrane helix</keyword>
<comment type="similarity">
    <text evidence="1">Belongs to the EamA transporter family.</text>
</comment>
<evidence type="ECO:0000313" key="5">
    <source>
        <dbReference type="Proteomes" id="UP000727993"/>
    </source>
</evidence>
<reference evidence="4 5" key="1">
    <citation type="submission" date="2020-10" db="EMBL/GenBank/DDBJ databases">
        <title>Connecting structure to function with the recovery of over 1000 high-quality activated sludge metagenome-assembled genomes encoding full-length rRNA genes using long-read sequencing.</title>
        <authorList>
            <person name="Singleton C.M."/>
            <person name="Petriglieri F."/>
            <person name="Kristensen J.M."/>
            <person name="Kirkegaard R.H."/>
            <person name="Michaelsen T.Y."/>
            <person name="Andersen M.H."/>
            <person name="Karst S.M."/>
            <person name="Dueholm M.S."/>
            <person name="Nielsen P.H."/>
            <person name="Albertsen M."/>
        </authorList>
    </citation>
    <scope>NUCLEOTIDE SEQUENCE [LARGE SCALE GENOMIC DNA]</scope>
    <source>
        <strain evidence="4">Lyne_18-Q3-R50-59_MAXAC.006</strain>
    </source>
</reference>
<feature type="domain" description="EamA" evidence="3">
    <location>
        <begin position="19"/>
        <end position="151"/>
    </location>
</feature>
<dbReference type="Pfam" id="PF00892">
    <property type="entry name" value="EamA"/>
    <property type="match status" value="1"/>
</dbReference>
<dbReference type="PANTHER" id="PTHR22911">
    <property type="entry name" value="ACYL-MALONYL CONDENSING ENZYME-RELATED"/>
    <property type="match status" value="1"/>
</dbReference>
<accession>A0A936N9W6</accession>
<organism evidence="4 5">
    <name type="scientific">Candidatus Neomicrothrix subdominans</name>
    <dbReference type="NCBI Taxonomy" id="2954438"/>
    <lineage>
        <taxon>Bacteria</taxon>
        <taxon>Bacillati</taxon>
        <taxon>Actinomycetota</taxon>
        <taxon>Acidimicrobiia</taxon>
        <taxon>Acidimicrobiales</taxon>
        <taxon>Microthrixaceae</taxon>
        <taxon>Candidatus Neomicrothrix</taxon>
    </lineage>
</organism>
<gene>
    <name evidence="4" type="ORF">IPN02_02655</name>
</gene>
<evidence type="ECO:0000256" key="1">
    <source>
        <dbReference type="ARBA" id="ARBA00007362"/>
    </source>
</evidence>
<protein>
    <submittedName>
        <fullName evidence="4">DMT family transporter</fullName>
    </submittedName>
</protein>
<feature type="transmembrane region" description="Helical" evidence="2">
    <location>
        <begin position="190"/>
        <end position="212"/>
    </location>
</feature>
<evidence type="ECO:0000259" key="3">
    <source>
        <dbReference type="Pfam" id="PF00892"/>
    </source>
</evidence>
<dbReference type="PANTHER" id="PTHR22911:SF135">
    <property type="entry name" value="BLR4310 PROTEIN"/>
    <property type="match status" value="1"/>
</dbReference>
<sequence>MFAASTVSSRFAGLSPNSLGALYMIVGSVGYVTNDTLVRAATEEGLDVYQALCLRGLAMTVIFAAITRRRGGRITRQQFTRPLVGRVAAELAGTALFFAALVNLDFANAQTILLLVPFAVTLTAALALGEPVTGRQYATVLAGFAGVLLVVQPATDGFSLWSLVVVASAAFMTVREFATRRVHKAIPAASVALITAVGLTILTGVISVFTGWNTVTPRAALLVVLACLSLTVGYIFTIQTVRVGDLGVSAPFRYTTLLGAVVLGYLVFAEIPDALTLAGCAVIVTSGIYAIRLERRHAASGATAPATGDAEGDEPR</sequence>
<comment type="caution">
    <text evidence="4">The sequence shown here is derived from an EMBL/GenBank/DDBJ whole genome shotgun (WGS) entry which is preliminary data.</text>
</comment>
<feature type="transmembrane region" description="Helical" evidence="2">
    <location>
        <begin position="48"/>
        <end position="66"/>
    </location>
</feature>
<feature type="transmembrane region" description="Helical" evidence="2">
    <location>
        <begin position="218"/>
        <end position="238"/>
    </location>
</feature>
<evidence type="ECO:0000313" key="4">
    <source>
        <dbReference type="EMBL" id="MBK9295779.1"/>
    </source>
</evidence>
<keyword evidence="2" id="KW-0472">Membrane</keyword>
<proteinExistence type="inferred from homology"/>
<dbReference type="InterPro" id="IPR000620">
    <property type="entry name" value="EamA_dom"/>
</dbReference>
<name>A0A936N9W6_9ACTN</name>
<dbReference type="EMBL" id="JADJZA010000001">
    <property type="protein sequence ID" value="MBK9295779.1"/>
    <property type="molecule type" value="Genomic_DNA"/>
</dbReference>
<dbReference type="Proteomes" id="UP000727993">
    <property type="component" value="Unassembled WGS sequence"/>
</dbReference>
<feature type="transmembrane region" description="Helical" evidence="2">
    <location>
        <begin position="274"/>
        <end position="291"/>
    </location>
</feature>
<dbReference type="AlphaFoldDB" id="A0A936N9W6"/>
<keyword evidence="2" id="KW-0812">Transmembrane</keyword>
<feature type="transmembrane region" description="Helical" evidence="2">
    <location>
        <begin position="112"/>
        <end position="129"/>
    </location>
</feature>
<dbReference type="GO" id="GO:0016020">
    <property type="term" value="C:membrane"/>
    <property type="evidence" value="ECO:0007669"/>
    <property type="project" value="InterPro"/>
</dbReference>
<feature type="transmembrane region" description="Helical" evidence="2">
    <location>
        <begin position="87"/>
        <end position="106"/>
    </location>
</feature>